<proteinExistence type="predicted"/>
<dbReference type="Proteomes" id="UP000315901">
    <property type="component" value="Unassembled WGS sequence"/>
</dbReference>
<dbReference type="RefSeq" id="WP_140588071.1">
    <property type="nucleotide sequence ID" value="NZ_VFRR01000010.1"/>
</dbReference>
<evidence type="ECO:0000313" key="2">
    <source>
        <dbReference type="Proteomes" id="UP000315901"/>
    </source>
</evidence>
<organism evidence="1 2">
    <name type="scientific">Maribrevibacterium harenarium</name>
    <dbReference type="NCBI Taxonomy" id="2589817"/>
    <lineage>
        <taxon>Bacteria</taxon>
        <taxon>Pseudomonadati</taxon>
        <taxon>Pseudomonadota</taxon>
        <taxon>Gammaproteobacteria</taxon>
        <taxon>Oceanospirillales</taxon>
        <taxon>Oceanospirillaceae</taxon>
        <taxon>Maribrevibacterium</taxon>
    </lineage>
</organism>
<name>A0A501X194_9GAMM</name>
<evidence type="ECO:0008006" key="3">
    <source>
        <dbReference type="Google" id="ProtNLM"/>
    </source>
</evidence>
<dbReference type="EMBL" id="VFRR01000010">
    <property type="protein sequence ID" value="TPE53396.1"/>
    <property type="molecule type" value="Genomic_DNA"/>
</dbReference>
<dbReference type="AlphaFoldDB" id="A0A501X194"/>
<dbReference type="SUPFAM" id="SSF56935">
    <property type="entry name" value="Porins"/>
    <property type="match status" value="1"/>
</dbReference>
<evidence type="ECO:0000313" key="1">
    <source>
        <dbReference type="EMBL" id="TPE53396.1"/>
    </source>
</evidence>
<sequence>MNATRILLNSRLSFVVGVLTIGVSASVLAHESGDTSSVFLGLGAQSLQSDQVWPVDRLPGVLEAGNKREDEHGDGLAYVEIGANLLWGKTHQLLLSIGTHGEENEWDAEAAWVGGALEDTGNYRYRLGRQMLPIGELNRQEMHGWSIGLAPLTMRAVLGDSLRADGLALTAGRNSYITLGTWKVDAFPGAPNDALNSASMTVGWWNDSWDASVSFVSLDVDGRALSTVDSSRHTHTLPNCSEVNAERVCFVGQAKVVNGALSYEGERTWIGTEVYYKQDSGYLDSIYGTPDYLGEFVGAWLEAGWQLAERWQLWGRVEHGVAGHTLVGSNVNLITDQVGISQSDSPYRSANVALNWRPWTGHFFSIEGGRYTWLRDQYDVYLLRYQFVFDYMLSK</sequence>
<protein>
    <recommendedName>
        <fullName evidence="3">Porin</fullName>
    </recommendedName>
</protein>
<comment type="caution">
    <text evidence="1">The sequence shown here is derived from an EMBL/GenBank/DDBJ whole genome shotgun (WGS) entry which is preliminary data.</text>
</comment>
<dbReference type="OrthoDB" id="9788733at2"/>
<gene>
    <name evidence="1" type="ORF">FJM67_07010</name>
</gene>
<accession>A0A501X194</accession>
<reference evidence="1 2" key="1">
    <citation type="submission" date="2019-06" db="EMBL/GenBank/DDBJ databases">
        <title>A novel bacterium of genus Marinomonas, isolated from coastal sand.</title>
        <authorList>
            <person name="Huang H."/>
            <person name="Mo K."/>
            <person name="Hu Y."/>
        </authorList>
    </citation>
    <scope>NUCLEOTIDE SEQUENCE [LARGE SCALE GENOMIC DNA]</scope>
    <source>
        <strain evidence="1 2">HB171799</strain>
    </source>
</reference>
<keyword evidence="2" id="KW-1185">Reference proteome</keyword>